<dbReference type="AlphaFoldDB" id="A0A3B1DD22"/>
<dbReference type="SUPFAM" id="SSF56935">
    <property type="entry name" value="Porins"/>
    <property type="match status" value="1"/>
</dbReference>
<reference evidence="1" key="1">
    <citation type="submission" date="2018-06" db="EMBL/GenBank/DDBJ databases">
        <authorList>
            <person name="Zhirakovskaya E."/>
        </authorList>
    </citation>
    <scope>NUCLEOTIDE SEQUENCE</scope>
</reference>
<protein>
    <recommendedName>
        <fullName evidence="2">TIGR03016 family PEP-CTERM system-associated outer membrane protein</fullName>
    </recommendedName>
</protein>
<dbReference type="InterPro" id="IPR017467">
    <property type="entry name" value="CHP03016_PEP-CTERM"/>
</dbReference>
<accession>A0A3B1DD22</accession>
<dbReference type="InterPro" id="IPR023614">
    <property type="entry name" value="Porin_dom_sf"/>
</dbReference>
<evidence type="ECO:0000313" key="1">
    <source>
        <dbReference type="EMBL" id="VAX34743.1"/>
    </source>
</evidence>
<dbReference type="EMBL" id="UOGI01000380">
    <property type="protein sequence ID" value="VAX34743.1"/>
    <property type="molecule type" value="Genomic_DNA"/>
</dbReference>
<dbReference type="Gene3D" id="2.40.160.10">
    <property type="entry name" value="Porin"/>
    <property type="match status" value="1"/>
</dbReference>
<name>A0A3B1DD22_9ZZZZ</name>
<organism evidence="1">
    <name type="scientific">hydrothermal vent metagenome</name>
    <dbReference type="NCBI Taxonomy" id="652676"/>
    <lineage>
        <taxon>unclassified sequences</taxon>
        <taxon>metagenomes</taxon>
        <taxon>ecological metagenomes</taxon>
    </lineage>
</organism>
<evidence type="ECO:0008006" key="2">
    <source>
        <dbReference type="Google" id="ProtNLM"/>
    </source>
</evidence>
<sequence length="409" mass="46567">MKKTKIVFILFLASFFFVTMISPSLAELSLTPSISLREEYNDNIFLTAYDEEGDFLTSLSPAIALTYAARGLDLALDYRLNFDFYRYNPHRNEIRQLGRFESTLSPYRDIFFIRVSDVFARVPIDVRRPVALDNILTNTTDSNRFLVNPYLEYLLSDTFRARVDYTYENIWYEEAEGDNAENNSAALSLIKEVSSKMTASLTYTYLSHRPDRTEAYDRQDAGLGIDYKLSPKLSLNAGAGQTWFAYKIGTKLDSTVWNIKADYSLTESLAISAGYSEGFSDSVNVGAYKRKSSTGAISYSGKSTVTMTAFRNVDKYIIADREDRSRGVTLGSSIPVTSRITGTLTGRYIYYKFFPEEEKVNRYGFGLSFNYSLRMLTATLGYTHNLSDSDIEANDYRNNIAWLQVRYTL</sequence>
<gene>
    <name evidence="1" type="ORF">MNBD_NITROSPIRAE03-301</name>
</gene>
<proteinExistence type="predicted"/>
<dbReference type="NCBIfam" id="TIGR03016">
    <property type="entry name" value="pepcterm_hypo_1"/>
    <property type="match status" value="1"/>
</dbReference>